<dbReference type="AlphaFoldDB" id="A0A454JD06"/>
<dbReference type="Proteomes" id="UP000274139">
    <property type="component" value="Unassembled WGS sequence"/>
</dbReference>
<comment type="caution">
    <text evidence="1">The sequence shown here is derived from an EMBL/GenBank/DDBJ whole genome shotgun (WGS) entry which is preliminary data.</text>
</comment>
<dbReference type="SUPFAM" id="SSF69255">
    <property type="entry name" value="gp5 N-terminal domain-like"/>
    <property type="match status" value="1"/>
</dbReference>
<organism evidence="1 2">
    <name type="scientific">Aquitalea palustris</name>
    <dbReference type="NCBI Taxonomy" id="2480983"/>
    <lineage>
        <taxon>Bacteria</taxon>
        <taxon>Pseudomonadati</taxon>
        <taxon>Pseudomonadota</taxon>
        <taxon>Betaproteobacteria</taxon>
        <taxon>Neisseriales</taxon>
        <taxon>Chromobacteriaceae</taxon>
        <taxon>Aquitalea</taxon>
    </lineage>
</organism>
<dbReference type="Gene3D" id="2.30.110.50">
    <property type="match status" value="1"/>
</dbReference>
<dbReference type="Pfam" id="PF05954">
    <property type="entry name" value="Phage_GPD"/>
    <property type="match status" value="1"/>
</dbReference>
<proteinExistence type="predicted"/>
<feature type="non-terminal residue" evidence="1">
    <location>
        <position position="1"/>
    </location>
</feature>
<name>A0A454JD06_9NEIS</name>
<evidence type="ECO:0000313" key="1">
    <source>
        <dbReference type="EMBL" id="RMC90968.1"/>
    </source>
</evidence>
<feature type="non-terminal residue" evidence="1">
    <location>
        <position position="168"/>
    </location>
</feature>
<keyword evidence="2" id="KW-1185">Reference proteome</keyword>
<sequence>LRQQAHDVQAKQFSGSGSVRSLQAGQWFRLDEHPAHESDSSKQREFVVTGQTFRANNNLPGDLASGLRGLLGTDNAADSQSGSPFQTQITAQRRGIPLTPAYAHSAQAKPTSKGVQTATVVGPAGEEVHTDELGRIKVQFHWQRADEHPSIGANLDDRSSCWLRVAMP</sequence>
<dbReference type="SUPFAM" id="SSF69279">
    <property type="entry name" value="Phage tail proteins"/>
    <property type="match status" value="1"/>
</dbReference>
<dbReference type="EMBL" id="RFAR01000130">
    <property type="protein sequence ID" value="RMC90968.1"/>
    <property type="molecule type" value="Genomic_DNA"/>
</dbReference>
<accession>A0A454JD06</accession>
<dbReference type="Gene3D" id="2.40.50.230">
    <property type="entry name" value="Gp5 N-terminal domain"/>
    <property type="match status" value="1"/>
</dbReference>
<reference evidence="1 2" key="1">
    <citation type="submission" date="2018-10" db="EMBL/GenBank/DDBJ databases">
        <title>Draft genome sequence of Aquitalea MWU14-2217 isolated from a wild cranberry bog in Provincetown, Massachusetts.</title>
        <authorList>
            <person name="Ebadzadsahrai G."/>
            <person name="Soby S."/>
        </authorList>
    </citation>
    <scope>NUCLEOTIDE SEQUENCE [LARGE SCALE GENOMIC DNA]</scope>
    <source>
        <strain evidence="1 2">MWU14-2217</strain>
    </source>
</reference>
<protein>
    <submittedName>
        <fullName evidence="1">Type VI secretion system tip protein VgrG</fullName>
    </submittedName>
</protein>
<gene>
    <name evidence="1" type="ORF">EAY64_19800</name>
</gene>
<dbReference type="RefSeq" id="WP_255424559.1">
    <property type="nucleotide sequence ID" value="NZ_RFAR01000130.1"/>
</dbReference>
<dbReference type="InterPro" id="IPR037026">
    <property type="entry name" value="Vgr_OB-fold_dom_sf"/>
</dbReference>
<evidence type="ECO:0000313" key="2">
    <source>
        <dbReference type="Proteomes" id="UP000274139"/>
    </source>
</evidence>